<feature type="compositionally biased region" description="Polar residues" evidence="5">
    <location>
        <begin position="354"/>
        <end position="363"/>
    </location>
</feature>
<feature type="compositionally biased region" description="Polar residues" evidence="5">
    <location>
        <begin position="96"/>
        <end position="107"/>
    </location>
</feature>
<feature type="compositionally biased region" description="Polar residues" evidence="5">
    <location>
        <begin position="233"/>
        <end position="280"/>
    </location>
</feature>
<organism evidence="7 8">
    <name type="scientific">Aplysia californica</name>
    <name type="common">California sea hare</name>
    <dbReference type="NCBI Taxonomy" id="6500"/>
    <lineage>
        <taxon>Eukaryota</taxon>
        <taxon>Metazoa</taxon>
        <taxon>Spiralia</taxon>
        <taxon>Lophotrochozoa</taxon>
        <taxon>Mollusca</taxon>
        <taxon>Gastropoda</taxon>
        <taxon>Heterobranchia</taxon>
        <taxon>Euthyneura</taxon>
        <taxon>Tectipleura</taxon>
        <taxon>Aplysiida</taxon>
        <taxon>Aplysioidea</taxon>
        <taxon>Aplysiidae</taxon>
        <taxon>Aplysia</taxon>
    </lineage>
</organism>
<feature type="compositionally biased region" description="Acidic residues" evidence="5">
    <location>
        <begin position="573"/>
        <end position="587"/>
    </location>
</feature>
<feature type="compositionally biased region" description="Low complexity" evidence="5">
    <location>
        <begin position="369"/>
        <end position="397"/>
    </location>
</feature>
<dbReference type="InterPro" id="IPR004018">
    <property type="entry name" value="RPEL_repeat"/>
</dbReference>
<evidence type="ECO:0000256" key="5">
    <source>
        <dbReference type="SAM" id="MobiDB-lite"/>
    </source>
</evidence>
<evidence type="ECO:0000256" key="4">
    <source>
        <dbReference type="PROSITE-ProRule" id="PRU00401"/>
    </source>
</evidence>
<gene>
    <name evidence="8" type="primary">LOC101845131</name>
</gene>
<dbReference type="SUPFAM" id="SSF140576">
    <property type="entry name" value="HIV integrase-binding domain"/>
    <property type="match status" value="1"/>
</dbReference>
<evidence type="ECO:0000256" key="2">
    <source>
        <dbReference type="ARBA" id="ARBA00022737"/>
    </source>
</evidence>
<dbReference type="GeneID" id="101845131"/>
<feature type="domain" description="Lens epithelium-derived growth factor integrase-binding" evidence="6">
    <location>
        <begin position="2"/>
        <end position="80"/>
    </location>
</feature>
<dbReference type="InterPro" id="IPR035441">
    <property type="entry name" value="TFIIS/LEDGF_dom_sf"/>
</dbReference>
<dbReference type="Proteomes" id="UP000694888">
    <property type="component" value="Unplaced"/>
</dbReference>
<dbReference type="PROSITE" id="PS51073">
    <property type="entry name" value="RPEL"/>
    <property type="match status" value="3"/>
</dbReference>
<feature type="region of interest" description="Disordered" evidence="5">
    <location>
        <begin position="449"/>
        <end position="599"/>
    </location>
</feature>
<feature type="compositionally biased region" description="Pro residues" evidence="5">
    <location>
        <begin position="213"/>
        <end position="229"/>
    </location>
</feature>
<evidence type="ECO:0000313" key="8">
    <source>
        <dbReference type="RefSeq" id="XP_012944679.1"/>
    </source>
</evidence>
<comment type="similarity">
    <text evidence="1">Belongs to the phosphatase and actin regulator family.</text>
</comment>
<dbReference type="Gene3D" id="1.20.930.10">
    <property type="entry name" value="Conserved domain common to transcription factors TFIIS, elongin A, CRSP70"/>
    <property type="match status" value="1"/>
</dbReference>
<feature type="repeat" description="RPEL" evidence="4">
    <location>
        <begin position="683"/>
        <end position="708"/>
    </location>
</feature>
<reference evidence="8" key="1">
    <citation type="submission" date="2025-08" db="UniProtKB">
        <authorList>
            <consortium name="RefSeq"/>
        </authorList>
    </citation>
    <scope>IDENTIFICATION</scope>
</reference>
<evidence type="ECO:0000256" key="1">
    <source>
        <dbReference type="ARBA" id="ARBA00009795"/>
    </source>
</evidence>
<name>A0ABM1ABR8_APLCA</name>
<feature type="compositionally biased region" description="Polar residues" evidence="5">
    <location>
        <begin position="314"/>
        <end position="324"/>
    </location>
</feature>
<dbReference type="InterPro" id="IPR036218">
    <property type="entry name" value="HIVI-bd_sf"/>
</dbReference>
<dbReference type="PANTHER" id="PTHR12751">
    <property type="entry name" value="PHOSPHATASE AND ACTIN REGULATOR PHACTR"/>
    <property type="match status" value="1"/>
</dbReference>
<feature type="repeat" description="RPEL" evidence="4">
    <location>
        <begin position="607"/>
        <end position="632"/>
    </location>
</feature>
<protein>
    <submittedName>
        <fullName evidence="8">Phosphatase and actin regulator 4</fullName>
    </submittedName>
</protein>
<accession>A0ABM1ABR8</accession>
<dbReference type="Gene3D" id="6.10.140.1750">
    <property type="match status" value="1"/>
</dbReference>
<evidence type="ECO:0000256" key="3">
    <source>
        <dbReference type="ARBA" id="ARBA00023203"/>
    </source>
</evidence>
<evidence type="ECO:0000259" key="6">
    <source>
        <dbReference type="Pfam" id="PF11467"/>
    </source>
</evidence>
<feature type="compositionally biased region" description="Low complexity" evidence="5">
    <location>
        <begin position="334"/>
        <end position="346"/>
    </location>
</feature>
<feature type="region of interest" description="Disordered" evidence="5">
    <location>
        <begin position="90"/>
        <end position="123"/>
    </location>
</feature>
<dbReference type="RefSeq" id="XP_012944679.1">
    <property type="nucleotide sequence ID" value="XM_013089225.2"/>
</dbReference>
<dbReference type="Gene3D" id="6.10.140.2130">
    <property type="match status" value="1"/>
</dbReference>
<proteinExistence type="inferred from homology"/>
<dbReference type="Pfam" id="PF02755">
    <property type="entry name" value="RPEL"/>
    <property type="match status" value="2"/>
</dbReference>
<dbReference type="SMART" id="SM00707">
    <property type="entry name" value="RPEL"/>
    <property type="match status" value="3"/>
</dbReference>
<dbReference type="Pfam" id="PF11467">
    <property type="entry name" value="LEDGF"/>
    <property type="match status" value="1"/>
</dbReference>
<keyword evidence="2" id="KW-0677">Repeat</keyword>
<feature type="compositionally biased region" description="Acidic residues" evidence="5">
    <location>
        <begin position="422"/>
        <end position="431"/>
    </location>
</feature>
<feature type="compositionally biased region" description="Low complexity" evidence="5">
    <location>
        <begin position="500"/>
        <end position="511"/>
    </location>
</feature>
<sequence length="764" mass="81188">MDAEIKKALNLDNLDIDKCVAILEDLSAVPMTVVLLKKNPAIVQTIKKIRKFRGSEAVRCKAELIYNRFKSFFLAEEIPGKLLEPKLKENKENEGQLSQAGDTQTDTAPVVEGNKGAGSVSEPLTLIETQATAVVSSTGDVVPPTDTLTARPGDAQTVGGAALTAGPGDAQTDTQADAESARPDTSERVGQVEGESGAGVTGPDTPAVDRPDGAPPPTDRPLLPSPSPHSLPAQTSSGEDTTSGLVTSTSDPATSTVDPCPTTSTTQPEADSSESAITSDSDTRQPPPAANILPGLDAIFSPQGAGESHGRAAPTTSLGDNVTSLPPADVLTQAGDAASLNATAAASLPGDVTSKPSSDTPGQRSDDTVSQTANPSSVSSPSSSHGQSGVSVAAVSGGARGPDSSHYDPRRPLSLPLPPGAGEEEEEEEDDSIRLNKYVIDPDMIHPQSPYEAVLASEPDLNKRPQKSALKKSGLVGAGTAGGLNAASSWTARPLDTSRASPTPGAGPAGAPLGGGSAAGLPRHIEGPPAHVSPQSTPVGTVRPIPRPRVSIQATGDNESDKENSHPQVQEQPDYDNLGDSDSEDEEIRYKDDYDPNSLAAKVARNDSLARFLDNRPTKHDLVAKNIIPDLTDSQKKELREAVGAKLTRRLSLRPTQEELENRNILHQQSTAEQRAEKERKKRYLIRKLSFRPSIEELRERKIIDFSDYVEVTDAHEYDRRAEKPWTKLTPRDKAAIRKELNEFKSREMDVHEDSRHLTRFHKP</sequence>
<feature type="repeat" description="RPEL" evidence="4">
    <location>
        <begin position="645"/>
        <end position="670"/>
    </location>
</feature>
<dbReference type="InterPro" id="IPR021567">
    <property type="entry name" value="LEDGF_IBD"/>
</dbReference>
<feature type="region of interest" description="Disordered" evidence="5">
    <location>
        <begin position="135"/>
        <end position="437"/>
    </location>
</feature>
<keyword evidence="3" id="KW-0009">Actin-binding</keyword>
<keyword evidence="7" id="KW-1185">Reference proteome</keyword>
<evidence type="ECO:0000313" key="7">
    <source>
        <dbReference type="Proteomes" id="UP000694888"/>
    </source>
</evidence>
<dbReference type="PANTHER" id="PTHR12751:SF18">
    <property type="entry name" value="PHOSPHATASE AND ACTIN REGULATOR 1"/>
    <property type="match status" value="1"/>
</dbReference>